<reference evidence="1 2" key="1">
    <citation type="submission" date="2017-03" db="EMBL/GenBank/DDBJ databases">
        <authorList>
            <person name="Afonso C.L."/>
            <person name="Miller P.J."/>
            <person name="Scott M.A."/>
            <person name="Spackman E."/>
            <person name="Goraichik I."/>
            <person name="Dimitrov K.M."/>
            <person name="Suarez D.L."/>
            <person name="Swayne D.E."/>
        </authorList>
    </citation>
    <scope>NUCLEOTIDE SEQUENCE [LARGE SCALE GENOMIC DNA]</scope>
    <source>
        <strain evidence="1 2">CECT 8620</strain>
    </source>
</reference>
<accession>A0A1Y5SWT3</accession>
<evidence type="ECO:0000313" key="1">
    <source>
        <dbReference type="EMBL" id="SLN49623.1"/>
    </source>
</evidence>
<evidence type="ECO:0000313" key="2">
    <source>
        <dbReference type="Proteomes" id="UP000193862"/>
    </source>
</evidence>
<dbReference type="Proteomes" id="UP000193862">
    <property type="component" value="Unassembled WGS sequence"/>
</dbReference>
<sequence>MQSLLIGLVALCSICIAPLSLVLGPVSGADIVVVVAPPWRDIDRVVSQAGGAVVGPLRAPFAVLAQFDAPIDAHITALARAAGAWTLLDGDTLASICGEPNV</sequence>
<dbReference type="OrthoDB" id="7866935at2"/>
<dbReference type="RefSeq" id="WP_085836840.1">
    <property type="nucleotide sequence ID" value="NZ_FWFS01000007.1"/>
</dbReference>
<keyword evidence="2" id="KW-1185">Reference proteome</keyword>
<name>A0A1Y5SWT3_9RHOB</name>
<dbReference type="EMBL" id="FWFS01000007">
    <property type="protein sequence ID" value="SLN49623.1"/>
    <property type="molecule type" value="Genomic_DNA"/>
</dbReference>
<proteinExistence type="predicted"/>
<gene>
    <name evidence="1" type="ORF">AQS8620_02124</name>
</gene>
<protein>
    <submittedName>
        <fullName evidence="1">Uncharacterized protein</fullName>
    </submittedName>
</protein>
<organism evidence="1 2">
    <name type="scientific">Aquimixticola soesokkakensis</name>
    <dbReference type="NCBI Taxonomy" id="1519096"/>
    <lineage>
        <taxon>Bacteria</taxon>
        <taxon>Pseudomonadati</taxon>
        <taxon>Pseudomonadota</taxon>
        <taxon>Alphaproteobacteria</taxon>
        <taxon>Rhodobacterales</taxon>
        <taxon>Paracoccaceae</taxon>
        <taxon>Aquimixticola</taxon>
    </lineage>
</organism>
<dbReference type="AlphaFoldDB" id="A0A1Y5SWT3"/>